<dbReference type="InterPro" id="IPR017871">
    <property type="entry name" value="ABC_transporter-like_CS"/>
</dbReference>
<dbReference type="PANTHER" id="PTHR43776:SF7">
    <property type="entry name" value="D,D-DIPEPTIDE TRANSPORT ATP-BINDING PROTEIN DDPF-RELATED"/>
    <property type="match status" value="1"/>
</dbReference>
<dbReference type="NCBIfam" id="NF008453">
    <property type="entry name" value="PRK11308.1"/>
    <property type="match status" value="2"/>
</dbReference>
<dbReference type="InterPro" id="IPR050319">
    <property type="entry name" value="ABC_transp_ATP-bind"/>
</dbReference>
<dbReference type="NCBIfam" id="NF007739">
    <property type="entry name" value="PRK10419.1"/>
    <property type="match status" value="2"/>
</dbReference>
<evidence type="ECO:0000256" key="3">
    <source>
        <dbReference type="ARBA" id="ARBA00022448"/>
    </source>
</evidence>
<dbReference type="CDD" id="cd03257">
    <property type="entry name" value="ABC_NikE_OppD_transporters"/>
    <property type="match status" value="2"/>
</dbReference>
<proteinExistence type="inferred from homology"/>
<accession>A0ABX0V408</accession>
<dbReference type="Gene3D" id="3.40.50.300">
    <property type="entry name" value="P-loop containing nucleotide triphosphate hydrolases"/>
    <property type="match status" value="2"/>
</dbReference>
<name>A0ABX0V408_9HYPH</name>
<dbReference type="InterPro" id="IPR013563">
    <property type="entry name" value="Oligopep_ABC_C"/>
</dbReference>
<dbReference type="InterPro" id="IPR003593">
    <property type="entry name" value="AAA+_ATPase"/>
</dbReference>
<dbReference type="InterPro" id="IPR027417">
    <property type="entry name" value="P-loop_NTPase"/>
</dbReference>
<keyword evidence="4" id="KW-0547">Nucleotide-binding</keyword>
<dbReference type="InterPro" id="IPR003439">
    <property type="entry name" value="ABC_transporter-like_ATP-bd"/>
</dbReference>
<comment type="caution">
    <text evidence="7">The sequence shown here is derived from an EMBL/GenBank/DDBJ whole genome shotgun (WGS) entry which is preliminary data.</text>
</comment>
<evidence type="ECO:0000256" key="2">
    <source>
        <dbReference type="ARBA" id="ARBA00005417"/>
    </source>
</evidence>
<dbReference type="SUPFAM" id="SSF52540">
    <property type="entry name" value="P-loop containing nucleoside triphosphate hydrolases"/>
    <property type="match status" value="2"/>
</dbReference>
<organism evidence="7 8">
    <name type="scientific">Pseudochelatococcus lubricantis</name>
    <dbReference type="NCBI Taxonomy" id="1538102"/>
    <lineage>
        <taxon>Bacteria</taxon>
        <taxon>Pseudomonadati</taxon>
        <taxon>Pseudomonadota</taxon>
        <taxon>Alphaproteobacteria</taxon>
        <taxon>Hyphomicrobiales</taxon>
        <taxon>Chelatococcaceae</taxon>
        <taxon>Pseudochelatococcus</taxon>
    </lineage>
</organism>
<feature type="domain" description="ABC transporter" evidence="6">
    <location>
        <begin position="6"/>
        <end position="253"/>
    </location>
</feature>
<protein>
    <submittedName>
        <fullName evidence="7">Peptide/nickel transport system ATP-binding protein</fullName>
    </submittedName>
</protein>
<dbReference type="PROSITE" id="PS50893">
    <property type="entry name" value="ABC_TRANSPORTER_2"/>
    <property type="match status" value="2"/>
</dbReference>
<reference evidence="7 8" key="1">
    <citation type="submission" date="2020-03" db="EMBL/GenBank/DDBJ databases">
        <title>Genomic Encyclopedia of Type Strains, Phase IV (KMG-IV): sequencing the most valuable type-strain genomes for metagenomic binning, comparative biology and taxonomic classification.</title>
        <authorList>
            <person name="Goeker M."/>
        </authorList>
    </citation>
    <scope>NUCLEOTIDE SEQUENCE [LARGE SCALE GENOMIC DNA]</scope>
    <source>
        <strain evidence="7 8">DSM 103870</strain>
    </source>
</reference>
<evidence type="ECO:0000256" key="1">
    <source>
        <dbReference type="ARBA" id="ARBA00004417"/>
    </source>
</evidence>
<dbReference type="GO" id="GO:0005524">
    <property type="term" value="F:ATP binding"/>
    <property type="evidence" value="ECO:0007669"/>
    <property type="project" value="UniProtKB-KW"/>
</dbReference>
<feature type="domain" description="ABC transporter" evidence="6">
    <location>
        <begin position="275"/>
        <end position="519"/>
    </location>
</feature>
<comment type="subcellular location">
    <subcellularLocation>
        <location evidence="1">Cell inner membrane</location>
        <topology evidence="1">Peripheral membrane protein</topology>
    </subcellularLocation>
</comment>
<dbReference type="Pfam" id="PF08352">
    <property type="entry name" value="oligo_HPY"/>
    <property type="match status" value="1"/>
</dbReference>
<gene>
    <name evidence="7" type="ORF">FHS82_003818</name>
</gene>
<keyword evidence="5 7" id="KW-0067">ATP-binding</keyword>
<dbReference type="Pfam" id="PF00005">
    <property type="entry name" value="ABC_tran"/>
    <property type="match status" value="2"/>
</dbReference>
<keyword evidence="3" id="KW-0813">Transport</keyword>
<sequence length="538" mass="58363">MTHPVLELHDLDIAIAGRRIVLDLSFAIDKGETLALIGESGSGKSMTALAIMGLLPPNAQLGARSRLLLDGVPLRPDDETAMRALRGRRMSMVFQDPMSCLSPFMTVGGQIAEAIDRAGAADRTSRRERLIELIELVELPDPPSIVRRFPHELSGGQQQRAMLAMALAAEPRLLIADEPTSALDATVQAEILALLKRLQARIGNAMLFITHDLAAAADLAQQLVVMRAGEAVEQGAAGAVLAHPKHDYTRRLVSTRSILRAAPAPAAVTRGQPAVEVSQLAYDYPVRRLFARPWRALDGVSLRIGAGETLGILGESGSGKSTLAKLVSGLLRPTSGEISLFGAPIAHARTIDRDLRRRCQIIFQNPYGALNPRLTIESAMREPLELLRLSGSGSAEKIERALADVNLGPEYLHRYPHQLSGGQRQRVCIARALLSEPELLICDEIVSALDATVQMQVLLMLKELQATRGFAMMFVGHDIEIVRWISDRIAVMHRGRIVEQGDAAAILTAPREPYTRKLIAAMLPPLPDVTITDATQVA</sequence>
<dbReference type="PROSITE" id="PS00211">
    <property type="entry name" value="ABC_TRANSPORTER_1"/>
    <property type="match status" value="2"/>
</dbReference>
<dbReference type="RefSeq" id="WP_166955867.1">
    <property type="nucleotide sequence ID" value="NZ_JAASQI010000011.1"/>
</dbReference>
<keyword evidence="8" id="KW-1185">Reference proteome</keyword>
<dbReference type="SMART" id="SM00382">
    <property type="entry name" value="AAA"/>
    <property type="match status" value="2"/>
</dbReference>
<evidence type="ECO:0000313" key="7">
    <source>
        <dbReference type="EMBL" id="NIJ59957.1"/>
    </source>
</evidence>
<dbReference type="PANTHER" id="PTHR43776">
    <property type="entry name" value="TRANSPORT ATP-BINDING PROTEIN"/>
    <property type="match status" value="1"/>
</dbReference>
<evidence type="ECO:0000259" key="6">
    <source>
        <dbReference type="PROSITE" id="PS50893"/>
    </source>
</evidence>
<evidence type="ECO:0000256" key="5">
    <source>
        <dbReference type="ARBA" id="ARBA00022840"/>
    </source>
</evidence>
<evidence type="ECO:0000256" key="4">
    <source>
        <dbReference type="ARBA" id="ARBA00022741"/>
    </source>
</evidence>
<evidence type="ECO:0000313" key="8">
    <source>
        <dbReference type="Proteomes" id="UP001429580"/>
    </source>
</evidence>
<dbReference type="EMBL" id="JAASQI010000011">
    <property type="protein sequence ID" value="NIJ59957.1"/>
    <property type="molecule type" value="Genomic_DNA"/>
</dbReference>
<comment type="similarity">
    <text evidence="2">Belongs to the ABC transporter superfamily.</text>
</comment>
<dbReference type="Proteomes" id="UP001429580">
    <property type="component" value="Unassembled WGS sequence"/>
</dbReference>